<dbReference type="InterPro" id="IPR042001">
    <property type="entry name" value="Sortase_F"/>
</dbReference>
<dbReference type="InterPro" id="IPR025510">
    <property type="entry name" value="DUF4397"/>
</dbReference>
<feature type="compositionally biased region" description="Low complexity" evidence="2">
    <location>
        <begin position="252"/>
        <end position="304"/>
    </location>
</feature>
<dbReference type="Pfam" id="PF14344">
    <property type="entry name" value="DUF4397"/>
    <property type="match status" value="1"/>
</dbReference>
<accession>A0ABP9AXU1</accession>
<dbReference type="Gene3D" id="2.40.260.10">
    <property type="entry name" value="Sortase"/>
    <property type="match status" value="1"/>
</dbReference>
<evidence type="ECO:0000313" key="5">
    <source>
        <dbReference type="Proteomes" id="UP001500928"/>
    </source>
</evidence>
<name>A0ABP9AXU1_9PSEU</name>
<keyword evidence="5" id="KW-1185">Reference proteome</keyword>
<evidence type="ECO:0000256" key="1">
    <source>
        <dbReference type="ARBA" id="ARBA00022801"/>
    </source>
</evidence>
<dbReference type="InterPro" id="IPR023365">
    <property type="entry name" value="Sortase_dom-sf"/>
</dbReference>
<dbReference type="InterPro" id="IPR005754">
    <property type="entry name" value="Sortase"/>
</dbReference>
<dbReference type="RefSeq" id="WP_345414041.1">
    <property type="nucleotide sequence ID" value="NZ_BAABHO010000014.1"/>
</dbReference>
<feature type="domain" description="DUF4397" evidence="3">
    <location>
        <begin position="55"/>
        <end position="178"/>
    </location>
</feature>
<feature type="region of interest" description="Disordered" evidence="2">
    <location>
        <begin position="252"/>
        <end position="323"/>
    </location>
</feature>
<dbReference type="EMBL" id="BAABHO010000014">
    <property type="protein sequence ID" value="GAA4787205.1"/>
    <property type="molecule type" value="Genomic_DNA"/>
</dbReference>
<evidence type="ECO:0000256" key="2">
    <source>
        <dbReference type="SAM" id="MobiDB-lite"/>
    </source>
</evidence>
<dbReference type="NCBIfam" id="NF033748">
    <property type="entry name" value="class_F_sortase"/>
    <property type="match status" value="1"/>
</dbReference>
<dbReference type="Pfam" id="PF04203">
    <property type="entry name" value="Sortase"/>
    <property type="match status" value="1"/>
</dbReference>
<reference evidence="5" key="1">
    <citation type="journal article" date="2019" name="Int. J. Syst. Evol. Microbiol.">
        <title>The Global Catalogue of Microorganisms (GCM) 10K type strain sequencing project: providing services to taxonomists for standard genome sequencing and annotation.</title>
        <authorList>
            <consortium name="The Broad Institute Genomics Platform"/>
            <consortium name="The Broad Institute Genome Sequencing Center for Infectious Disease"/>
            <person name="Wu L."/>
            <person name="Ma J."/>
        </authorList>
    </citation>
    <scope>NUCLEOTIDE SEQUENCE [LARGE SCALE GENOMIC DNA]</scope>
    <source>
        <strain evidence="5">JCM 17979</strain>
    </source>
</reference>
<dbReference type="Proteomes" id="UP001500928">
    <property type="component" value="Unassembled WGS sequence"/>
</dbReference>
<proteinExistence type="predicted"/>
<gene>
    <name evidence="4" type="ORF">GCM10023200_21700</name>
</gene>
<evidence type="ECO:0000259" key="3">
    <source>
        <dbReference type="Pfam" id="PF14344"/>
    </source>
</evidence>
<protein>
    <recommendedName>
        <fullName evidence="3">DUF4397 domain-containing protein</fullName>
    </recommendedName>
</protein>
<organism evidence="4 5">
    <name type="scientific">Actinomycetospora chlora</name>
    <dbReference type="NCBI Taxonomy" id="663608"/>
    <lineage>
        <taxon>Bacteria</taxon>
        <taxon>Bacillati</taxon>
        <taxon>Actinomycetota</taxon>
        <taxon>Actinomycetes</taxon>
        <taxon>Pseudonocardiales</taxon>
        <taxon>Pseudonocardiaceae</taxon>
        <taxon>Actinomycetospora</taxon>
    </lineage>
</organism>
<dbReference type="CDD" id="cd05829">
    <property type="entry name" value="Sortase_F"/>
    <property type="match status" value="1"/>
</dbReference>
<sequence length="498" mass="48737">MTRTEGPIGRRAGTAALALATLGFAIGGTGIAAQAGVVSLDVVPTSQTAPTDQGLLRVAHLSPSTGAVDMYAEGPGLPLTKVASSVSYRGLTDYLPAAPGVYTLQARPAGAAASTPPALSTSVAVTPGSAQTAAFVDVGPNASPQAELLTDRTQAPAPGSALVRVVAAASGVGAVDVTAQGGGPIADDIFYGAASDYATVAARTWTMDVTTSAGQSTQVTLPVASSSVNSVIVTRDAAGALAVTAVPDAASAVPATASSGTPSTTPSTTVTPTPSGTPSSAPSSTSSPTGATPTPSAGPTTSSSPTPPPRRTPSGGVPAGFGALAGAPAGPAVAPAARPMPVVAVPATGQAPLRPTGLSVPAAGVAADHLDDLTLDGRGGLPAPAGPQDVGWFTEGSVPGQAGPAVVVGHVDSWQGPGVFSRLRDLRAGDAIDVPRSDGTVAHFVVDSVERFGKDDFPTDRVYGPTAGPALRLVTCGGPFDRTTRSYVDNVVVFASPR</sequence>
<keyword evidence="1" id="KW-0378">Hydrolase</keyword>
<feature type="compositionally biased region" description="Low complexity" evidence="2">
    <location>
        <begin position="312"/>
        <end position="323"/>
    </location>
</feature>
<evidence type="ECO:0000313" key="4">
    <source>
        <dbReference type="EMBL" id="GAA4787205.1"/>
    </source>
</evidence>
<dbReference type="SUPFAM" id="SSF63817">
    <property type="entry name" value="Sortase"/>
    <property type="match status" value="1"/>
</dbReference>
<comment type="caution">
    <text evidence="4">The sequence shown here is derived from an EMBL/GenBank/DDBJ whole genome shotgun (WGS) entry which is preliminary data.</text>
</comment>